<sequence>MKLIWGFTCPITINTNANTTRSGSTSSEEIIIPSDRRHSSSNTPAHLLISRLENNKKDLINRIKVYPDIRNNVTQIHIPCRNFQRGGVYELQIVEDGLEADSQTLDINDERLKQQLDVRWPVPELKVSPQKFGTYPENPVKVLVSFPDVECELTRATALKANISEKQLPEFWLELIYCGEENLCDGSNSSINSISGTNTKSSVLYAEQILGFPQERRITLKCELFGFAGHYAIVLRPTKPTPSFVTAISYVQADWSKKFVFNVHARSIFPCDPHTGVGVLFEYPACILDKSDRVRLYAKLRADVASLKPPTSLHYVTEQRVNKGKHSLHFDCDLFSEKYVEYCFVYVSQAITDAGPTFEWTVFQRSPLK</sequence>
<organism evidence="1 2">
    <name type="scientific">Megaselia scalaris</name>
    <name type="common">Humpbacked fly</name>
    <name type="synonym">Phora scalaris</name>
    <dbReference type="NCBI Taxonomy" id="36166"/>
    <lineage>
        <taxon>Eukaryota</taxon>
        <taxon>Metazoa</taxon>
        <taxon>Ecdysozoa</taxon>
        <taxon>Arthropoda</taxon>
        <taxon>Hexapoda</taxon>
        <taxon>Insecta</taxon>
        <taxon>Pterygota</taxon>
        <taxon>Neoptera</taxon>
        <taxon>Endopterygota</taxon>
        <taxon>Diptera</taxon>
        <taxon>Brachycera</taxon>
        <taxon>Muscomorpha</taxon>
        <taxon>Platypezoidea</taxon>
        <taxon>Phoridae</taxon>
        <taxon>Megaseliini</taxon>
        <taxon>Megaselia</taxon>
    </lineage>
</organism>
<proteinExistence type="predicted"/>
<reference evidence="1" key="2">
    <citation type="submission" date="2015-06" db="UniProtKB">
        <authorList>
            <consortium name="EnsemblMetazoa"/>
        </authorList>
    </citation>
    <scope>IDENTIFICATION</scope>
</reference>
<dbReference type="Proteomes" id="UP000015102">
    <property type="component" value="Unassembled WGS sequence"/>
</dbReference>
<accession>T1GYE0</accession>
<dbReference type="EnsemblMetazoa" id="MESCA008865-RA">
    <property type="protein sequence ID" value="MESCA008865-PA"/>
    <property type="gene ID" value="MESCA008865"/>
</dbReference>
<evidence type="ECO:0000313" key="1">
    <source>
        <dbReference type="EnsemblMetazoa" id="MESCA008865-PA"/>
    </source>
</evidence>
<dbReference type="PANTHER" id="PTHR16311:SF3">
    <property type="entry name" value="THROMBOSPONDIN TYPE-1 DOMAIN-CONTAINING PROTEIN 1"/>
    <property type="match status" value="1"/>
</dbReference>
<name>T1GYE0_MEGSC</name>
<protein>
    <submittedName>
        <fullName evidence="1">Uncharacterized protein</fullName>
    </submittedName>
</protein>
<dbReference type="PANTHER" id="PTHR16311">
    <property type="entry name" value="THROMBOSPONDIN TYPE I DOMAIN-CONTAINING 1"/>
    <property type="match status" value="1"/>
</dbReference>
<evidence type="ECO:0000313" key="2">
    <source>
        <dbReference type="Proteomes" id="UP000015102"/>
    </source>
</evidence>
<keyword evidence="2" id="KW-1185">Reference proteome</keyword>
<dbReference type="InterPro" id="IPR038877">
    <property type="entry name" value="THSD1"/>
</dbReference>
<dbReference type="AlphaFoldDB" id="T1GYE0"/>
<dbReference type="HOGENOM" id="CLU_751376_0_0_1"/>
<dbReference type="GO" id="GO:0071944">
    <property type="term" value="C:cell periphery"/>
    <property type="evidence" value="ECO:0007669"/>
    <property type="project" value="TreeGrafter"/>
</dbReference>
<dbReference type="OMA" id="SAERICW"/>
<reference evidence="2" key="1">
    <citation type="submission" date="2013-02" db="EMBL/GenBank/DDBJ databases">
        <authorList>
            <person name="Hughes D."/>
        </authorList>
    </citation>
    <scope>NUCLEOTIDE SEQUENCE</scope>
    <source>
        <strain>Durham</strain>
        <strain evidence="2">NC isolate 2 -- Noor lab</strain>
    </source>
</reference>
<dbReference type="EMBL" id="CAQQ02373894">
    <property type="status" value="NOT_ANNOTATED_CDS"/>
    <property type="molecule type" value="Genomic_DNA"/>
</dbReference>